<evidence type="ECO:0000256" key="7">
    <source>
        <dbReference type="ARBA" id="ARBA00023136"/>
    </source>
</evidence>
<dbReference type="InterPro" id="IPR037066">
    <property type="entry name" value="Plug_dom_sf"/>
</dbReference>
<keyword evidence="9 10" id="KW-0998">Cell outer membrane</keyword>
<dbReference type="Pfam" id="PF07715">
    <property type="entry name" value="Plug"/>
    <property type="match status" value="1"/>
</dbReference>
<reference evidence="15 16" key="2">
    <citation type="journal article" date="2016" name="Genome Announc.">
        <title>Draft Genome Sequence of a Biocontrol Rhizobacterium, Chryseobacterium kwangjuense Strain KJ1R5, Isolated from Pepper (Capsicum annuum).</title>
        <authorList>
            <person name="Jeong J.J."/>
            <person name="Park H."/>
            <person name="Park B.H."/>
            <person name="Mannaa M."/>
            <person name="Sang M.K."/>
            <person name="Choi I.G."/>
            <person name="Kim K.D."/>
        </authorList>
    </citation>
    <scope>NUCLEOTIDE SEQUENCE [LARGE SCALE GENOMIC DNA]</scope>
    <source>
        <strain evidence="15 16">KJ1R5</strain>
    </source>
</reference>
<evidence type="ECO:0000256" key="9">
    <source>
        <dbReference type="ARBA" id="ARBA00023237"/>
    </source>
</evidence>
<evidence type="ECO:0000256" key="11">
    <source>
        <dbReference type="RuleBase" id="RU003357"/>
    </source>
</evidence>
<sequence length="603" mass="68471">MIKKIGSIFLLGSMLCAYAQEKTTDIEIIEFQGKFISTPYKSANQNITVITKEEIANSPAKSIDEVLQQVPGMDIRRRGANGVQSDIGFRGSSFEQVLLLLNGIRMNDSQTGHNSMNVPVDMDDVERIEIIKGPAARRFGQNAYAGVINIITKTTPGKKVKISADGGDYKTYGLGFNAQMGNEKFSNSLQANTASSDGYMYNTDYEIRNVFYQSKLNIKNGDLKLQAGFSEKKFGANGFYASKSATEQYEETQASIVSVAHQQKFGDLKISSNVYWRRGQDMYLYDRNKPDGYRNMHIGNNVGGEVNSSYQWGLGTTGVGVELRKEFLASNNLGERNRFVSQVFFEHHFSLLDKKLNISPGISWANYSKEGNFFYPGLDVGYNFNQNNKIYGNVARVHRVPTFTDLYYVSKTEQGNQNLLPENAISSEIGYQYQDSRILAKVSGFMRNSENSIDWTKKAIDSPVWYADNVGKIDTKGVEFELSHRAFDWLKYTAGYTYLDSKISRSGEFVSRYILDNLKHQVVAKLETKFLKYFTNELVYRYNERMNLGSYNLLDEKLSFARKDFSVYALITNLTDTKYTEAFGVEMPQRWFHIGFSYTIDIK</sequence>
<dbReference type="GO" id="GO:0044718">
    <property type="term" value="P:siderophore transmembrane transport"/>
    <property type="evidence" value="ECO:0007669"/>
    <property type="project" value="TreeGrafter"/>
</dbReference>
<dbReference type="RefSeq" id="WP_062654221.1">
    <property type="nucleotide sequence ID" value="NZ_LPUR01000022.1"/>
</dbReference>
<proteinExistence type="inferred from homology"/>
<evidence type="ECO:0000256" key="10">
    <source>
        <dbReference type="PROSITE-ProRule" id="PRU01360"/>
    </source>
</evidence>
<evidence type="ECO:0000256" key="12">
    <source>
        <dbReference type="SAM" id="SignalP"/>
    </source>
</evidence>
<dbReference type="Proteomes" id="UP000070513">
    <property type="component" value="Unassembled WGS sequence"/>
</dbReference>
<evidence type="ECO:0000256" key="4">
    <source>
        <dbReference type="ARBA" id="ARBA00022692"/>
    </source>
</evidence>
<dbReference type="AlphaFoldDB" id="A0A135W038"/>
<dbReference type="InterPro" id="IPR012910">
    <property type="entry name" value="Plug_dom"/>
</dbReference>
<dbReference type="InterPro" id="IPR036942">
    <property type="entry name" value="Beta-barrel_TonB_sf"/>
</dbReference>
<dbReference type="GO" id="GO:0015344">
    <property type="term" value="F:siderophore uptake transmembrane transporter activity"/>
    <property type="evidence" value="ECO:0007669"/>
    <property type="project" value="TreeGrafter"/>
</dbReference>
<keyword evidence="3 10" id="KW-1134">Transmembrane beta strand</keyword>
<dbReference type="Gene3D" id="2.170.130.10">
    <property type="entry name" value="TonB-dependent receptor, plug domain"/>
    <property type="match status" value="1"/>
</dbReference>
<dbReference type="EMBL" id="LPUR01000022">
    <property type="protein sequence ID" value="KXH78284.1"/>
    <property type="molecule type" value="Genomic_DNA"/>
</dbReference>
<dbReference type="PANTHER" id="PTHR30069:SF29">
    <property type="entry name" value="HEMOGLOBIN AND HEMOGLOBIN-HAPTOGLOBIN-BINDING PROTEIN 1-RELATED"/>
    <property type="match status" value="1"/>
</dbReference>
<dbReference type="InterPro" id="IPR039426">
    <property type="entry name" value="TonB-dep_rcpt-like"/>
</dbReference>
<evidence type="ECO:0000256" key="3">
    <source>
        <dbReference type="ARBA" id="ARBA00022452"/>
    </source>
</evidence>
<protein>
    <submittedName>
        <fullName evidence="15">TonB-dependent receptor</fullName>
    </submittedName>
</protein>
<keyword evidence="8 15" id="KW-0675">Receptor</keyword>
<evidence type="ECO:0000259" key="13">
    <source>
        <dbReference type="Pfam" id="PF00593"/>
    </source>
</evidence>
<feature type="chain" id="PRO_5007467208" evidence="12">
    <location>
        <begin position="20"/>
        <end position="603"/>
    </location>
</feature>
<keyword evidence="2 10" id="KW-0813">Transport</keyword>
<dbReference type="CDD" id="cd01347">
    <property type="entry name" value="ligand_gated_channel"/>
    <property type="match status" value="1"/>
</dbReference>
<evidence type="ECO:0000313" key="16">
    <source>
        <dbReference type="Proteomes" id="UP000070513"/>
    </source>
</evidence>
<evidence type="ECO:0000256" key="8">
    <source>
        <dbReference type="ARBA" id="ARBA00023170"/>
    </source>
</evidence>
<feature type="domain" description="TonB-dependent receptor-like beta-barrel" evidence="13">
    <location>
        <begin position="173"/>
        <end position="574"/>
    </location>
</feature>
<evidence type="ECO:0000256" key="6">
    <source>
        <dbReference type="ARBA" id="ARBA00023077"/>
    </source>
</evidence>
<dbReference type="OrthoDB" id="9758472at2"/>
<dbReference type="Pfam" id="PF00593">
    <property type="entry name" value="TonB_dep_Rec_b-barrel"/>
    <property type="match status" value="1"/>
</dbReference>
<keyword evidence="6 11" id="KW-0798">TonB box</keyword>
<feature type="signal peptide" evidence="12">
    <location>
        <begin position="1"/>
        <end position="19"/>
    </location>
</feature>
<reference evidence="16" key="1">
    <citation type="submission" date="2015-12" db="EMBL/GenBank/DDBJ databases">
        <title>Genome sequence of a biocontrol rhizobacterium Chryseobacterium kwangjuense strain KJ1R5 isolated from pepper (Capsicum annuum L.).</title>
        <authorList>
            <person name="Jeong J.-J."/>
            <person name="Park H."/>
            <person name="Mannaa M."/>
            <person name="Sang M.K."/>
            <person name="Choi I.-G."/>
            <person name="Kim K.D."/>
        </authorList>
    </citation>
    <scope>NUCLEOTIDE SEQUENCE [LARGE SCALE GENOMIC DNA]</scope>
    <source>
        <strain evidence="16">KJ1R5</strain>
    </source>
</reference>
<dbReference type="PANTHER" id="PTHR30069">
    <property type="entry name" value="TONB-DEPENDENT OUTER MEMBRANE RECEPTOR"/>
    <property type="match status" value="1"/>
</dbReference>
<dbReference type="GO" id="GO:0009279">
    <property type="term" value="C:cell outer membrane"/>
    <property type="evidence" value="ECO:0007669"/>
    <property type="project" value="UniProtKB-SubCell"/>
</dbReference>
<keyword evidence="7 10" id="KW-0472">Membrane</keyword>
<comment type="caution">
    <text evidence="15">The sequence shown here is derived from an EMBL/GenBank/DDBJ whole genome shotgun (WGS) entry which is preliminary data.</text>
</comment>
<evidence type="ECO:0000256" key="1">
    <source>
        <dbReference type="ARBA" id="ARBA00004571"/>
    </source>
</evidence>
<accession>A0A135W038</accession>
<gene>
    <name evidence="15" type="ORF">AU378_22460</name>
</gene>
<dbReference type="Gene3D" id="2.40.170.20">
    <property type="entry name" value="TonB-dependent receptor, beta-barrel domain"/>
    <property type="match status" value="1"/>
</dbReference>
<dbReference type="InterPro" id="IPR000531">
    <property type="entry name" value="Beta-barrel_TonB"/>
</dbReference>
<name>A0A135W038_9FLAO</name>
<organism evidence="15 16">
    <name type="scientific">Chryseobacterium kwangjuense</name>
    <dbReference type="NCBI Taxonomy" id="267125"/>
    <lineage>
        <taxon>Bacteria</taxon>
        <taxon>Pseudomonadati</taxon>
        <taxon>Bacteroidota</taxon>
        <taxon>Flavobacteriia</taxon>
        <taxon>Flavobacteriales</taxon>
        <taxon>Weeksellaceae</taxon>
        <taxon>Chryseobacterium group</taxon>
        <taxon>Chryseobacterium</taxon>
    </lineage>
</organism>
<keyword evidence="4 10" id="KW-0812">Transmembrane</keyword>
<evidence type="ECO:0000259" key="14">
    <source>
        <dbReference type="Pfam" id="PF07715"/>
    </source>
</evidence>
<keyword evidence="5 12" id="KW-0732">Signal</keyword>
<comment type="similarity">
    <text evidence="10 11">Belongs to the TonB-dependent receptor family.</text>
</comment>
<dbReference type="PROSITE" id="PS52016">
    <property type="entry name" value="TONB_DEPENDENT_REC_3"/>
    <property type="match status" value="1"/>
</dbReference>
<comment type="subcellular location">
    <subcellularLocation>
        <location evidence="1 10">Cell outer membrane</location>
        <topology evidence="1 10">Multi-pass membrane protein</topology>
    </subcellularLocation>
</comment>
<dbReference type="SUPFAM" id="SSF56935">
    <property type="entry name" value="Porins"/>
    <property type="match status" value="1"/>
</dbReference>
<evidence type="ECO:0000256" key="5">
    <source>
        <dbReference type="ARBA" id="ARBA00022729"/>
    </source>
</evidence>
<evidence type="ECO:0000256" key="2">
    <source>
        <dbReference type="ARBA" id="ARBA00022448"/>
    </source>
</evidence>
<feature type="domain" description="TonB-dependent receptor plug" evidence="14">
    <location>
        <begin position="42"/>
        <end position="147"/>
    </location>
</feature>
<evidence type="ECO:0000313" key="15">
    <source>
        <dbReference type="EMBL" id="KXH78284.1"/>
    </source>
</evidence>